<keyword evidence="1" id="KW-0472">Membrane</keyword>
<dbReference type="RefSeq" id="WP_154178406.1">
    <property type="nucleotide sequence ID" value="NZ_WJXZ01000014.1"/>
</dbReference>
<feature type="transmembrane region" description="Helical" evidence="1">
    <location>
        <begin position="92"/>
        <end position="111"/>
    </location>
</feature>
<name>A0A7K0ETI3_9BACT</name>
<dbReference type="AlphaFoldDB" id="A0A7K0ETI3"/>
<gene>
    <name evidence="2" type="ORF">GJJ30_27750</name>
</gene>
<protein>
    <recommendedName>
        <fullName evidence="4">DUF4153 domain-containing protein</fullName>
    </recommendedName>
</protein>
<dbReference type="OrthoDB" id="637094at2"/>
<evidence type="ECO:0000313" key="2">
    <source>
        <dbReference type="EMBL" id="MRS65124.1"/>
    </source>
</evidence>
<feature type="transmembrane region" description="Helical" evidence="1">
    <location>
        <begin position="66"/>
        <end position="85"/>
    </location>
</feature>
<dbReference type="EMBL" id="WJXZ01000014">
    <property type="protein sequence ID" value="MRS65124.1"/>
    <property type="molecule type" value="Genomic_DNA"/>
</dbReference>
<evidence type="ECO:0000313" key="3">
    <source>
        <dbReference type="Proteomes" id="UP000441754"/>
    </source>
</evidence>
<keyword evidence="1" id="KW-0812">Transmembrane</keyword>
<comment type="caution">
    <text evidence="2">The sequence shown here is derived from an EMBL/GenBank/DDBJ whole genome shotgun (WGS) entry which is preliminary data.</text>
</comment>
<feature type="transmembrane region" description="Helical" evidence="1">
    <location>
        <begin position="285"/>
        <end position="305"/>
    </location>
</feature>
<feature type="transmembrane region" description="Helical" evidence="1">
    <location>
        <begin position="252"/>
        <end position="273"/>
    </location>
</feature>
<feature type="transmembrane region" description="Helical" evidence="1">
    <location>
        <begin position="352"/>
        <end position="373"/>
    </location>
</feature>
<evidence type="ECO:0008006" key="4">
    <source>
        <dbReference type="Google" id="ProtNLM"/>
    </source>
</evidence>
<proteinExistence type="predicted"/>
<feature type="transmembrane region" description="Helical" evidence="1">
    <location>
        <begin position="146"/>
        <end position="166"/>
    </location>
</feature>
<keyword evidence="3" id="KW-1185">Reference proteome</keyword>
<reference evidence="2 3" key="1">
    <citation type="journal article" date="2018" name="Antonie Van Leeuwenhoek">
        <title>Larkinella terrae sp. nov., isolated from soil on Jeju Island, South Korea.</title>
        <authorList>
            <person name="Ten L.N."/>
            <person name="Jeon J."/>
            <person name="Park S.J."/>
            <person name="Park S."/>
            <person name="Lee S.Y."/>
            <person name="Kim M.K."/>
            <person name="Jung H.Y."/>
        </authorList>
    </citation>
    <scope>NUCLEOTIDE SEQUENCE [LARGE SCALE GENOMIC DNA]</scope>
    <source>
        <strain evidence="2 3">KCTC 52001</strain>
    </source>
</reference>
<feature type="transmembrane region" description="Helical" evidence="1">
    <location>
        <begin position="117"/>
        <end position="134"/>
    </location>
</feature>
<feature type="transmembrane region" description="Helical" evidence="1">
    <location>
        <begin position="393"/>
        <end position="413"/>
    </location>
</feature>
<sequence>MREEILLNLDNPRQLEKLYRDNKPSFKSAFNALYPQLGSNSLADFWYQRLNFDQEDLYWGTPGERVFVLVASLLAALLAKLPELFSLNAELFFQRNAAFIVFPILTAYFAWKNRLSLKNMGILAAVFLLTLVFINALPQNQTSDTFVLSCIHLPIWLWAFLGFAFGGGKLKNWENRLGFLRYNGDLVVMTALLLLAGGLTTAITIGLFKLIGWQIEKFYFNYVVICGLAAVPIVGTFLTQNQPGLVNKISPLIANLFSPVVLVMLVVYLAATVFSGKDLYHDREFLLLFNVLLIGVMALIFFSVAGTSSLSKNPAQILILFLLSAVTLLVNGIALSAVLFRIAEWGITPNRAAVLGGNLLMLAHLIFVGIRLFGALTRKTDLSLVGKTMAVFLPIYSLWGGVVTFLFPLFFGFK</sequence>
<keyword evidence="1" id="KW-1133">Transmembrane helix</keyword>
<feature type="transmembrane region" description="Helical" evidence="1">
    <location>
        <begin position="186"/>
        <end position="208"/>
    </location>
</feature>
<evidence type="ECO:0000256" key="1">
    <source>
        <dbReference type="SAM" id="Phobius"/>
    </source>
</evidence>
<dbReference type="Proteomes" id="UP000441754">
    <property type="component" value="Unassembled WGS sequence"/>
</dbReference>
<organism evidence="2 3">
    <name type="scientific">Larkinella terrae</name>
    <dbReference type="NCBI Taxonomy" id="2025311"/>
    <lineage>
        <taxon>Bacteria</taxon>
        <taxon>Pseudomonadati</taxon>
        <taxon>Bacteroidota</taxon>
        <taxon>Cytophagia</taxon>
        <taxon>Cytophagales</taxon>
        <taxon>Spirosomataceae</taxon>
        <taxon>Larkinella</taxon>
    </lineage>
</organism>
<accession>A0A7K0ETI3</accession>
<feature type="transmembrane region" description="Helical" evidence="1">
    <location>
        <begin position="220"/>
        <end position="240"/>
    </location>
</feature>
<feature type="transmembrane region" description="Helical" evidence="1">
    <location>
        <begin position="317"/>
        <end position="340"/>
    </location>
</feature>